<dbReference type="GO" id="GO:0005886">
    <property type="term" value="C:plasma membrane"/>
    <property type="evidence" value="ECO:0007669"/>
    <property type="project" value="TreeGrafter"/>
</dbReference>
<feature type="transmembrane region" description="Helical" evidence="5">
    <location>
        <begin position="136"/>
        <end position="154"/>
    </location>
</feature>
<dbReference type="InterPro" id="IPR007274">
    <property type="entry name" value="Cop_transporter"/>
</dbReference>
<comment type="subcellular location">
    <subcellularLocation>
        <location evidence="1 5">Membrane</location>
        <topology evidence="1 5">Multi-pass membrane protein</topology>
    </subcellularLocation>
</comment>
<evidence type="ECO:0000256" key="3">
    <source>
        <dbReference type="ARBA" id="ARBA00022989"/>
    </source>
</evidence>
<keyword evidence="3 5" id="KW-1133">Transmembrane helix</keyword>
<feature type="transmembrane region" description="Helical" evidence="5">
    <location>
        <begin position="160"/>
        <end position="179"/>
    </location>
</feature>
<organism evidence="7 8">
    <name type="scientific">Hericium alpestre</name>
    <dbReference type="NCBI Taxonomy" id="135208"/>
    <lineage>
        <taxon>Eukaryota</taxon>
        <taxon>Fungi</taxon>
        <taxon>Dikarya</taxon>
        <taxon>Basidiomycota</taxon>
        <taxon>Agaricomycotina</taxon>
        <taxon>Agaricomycetes</taxon>
        <taxon>Russulales</taxon>
        <taxon>Hericiaceae</taxon>
        <taxon>Hericium</taxon>
    </lineage>
</organism>
<dbReference type="OrthoDB" id="73901at2759"/>
<keyword evidence="4 5" id="KW-0472">Membrane</keyword>
<comment type="caution">
    <text evidence="7">The sequence shown here is derived from an EMBL/GenBank/DDBJ whole genome shotgun (WGS) entry which is preliminary data.</text>
</comment>
<dbReference type="AlphaFoldDB" id="A0A4Y9ZGR7"/>
<dbReference type="Pfam" id="PF04145">
    <property type="entry name" value="Ctr"/>
    <property type="match status" value="1"/>
</dbReference>
<reference evidence="7 8" key="1">
    <citation type="submission" date="2019-02" db="EMBL/GenBank/DDBJ databases">
        <title>Genome sequencing of the rare red list fungi Hericium alpestre (H. flagellum).</title>
        <authorList>
            <person name="Buettner E."/>
            <person name="Kellner H."/>
        </authorList>
    </citation>
    <scope>NUCLEOTIDE SEQUENCE [LARGE SCALE GENOMIC DNA]</scope>
    <source>
        <strain evidence="7 8">DSM 108284</strain>
    </source>
</reference>
<name>A0A4Y9ZGR7_9AGAM</name>
<dbReference type="CDD" id="cd21176">
    <property type="entry name" value="LPMO_auxiliary-like"/>
    <property type="match status" value="1"/>
</dbReference>
<feature type="compositionally biased region" description="Basic and acidic residues" evidence="6">
    <location>
        <begin position="78"/>
        <end position="99"/>
    </location>
</feature>
<evidence type="ECO:0000313" key="7">
    <source>
        <dbReference type="EMBL" id="TFY73217.1"/>
    </source>
</evidence>
<keyword evidence="5" id="KW-0187">Copper transport</keyword>
<keyword evidence="8" id="KW-1185">Reference proteome</keyword>
<evidence type="ECO:0000313" key="8">
    <source>
        <dbReference type="Proteomes" id="UP000298061"/>
    </source>
</evidence>
<evidence type="ECO:0000256" key="5">
    <source>
        <dbReference type="RuleBase" id="RU367022"/>
    </source>
</evidence>
<keyword evidence="2 5" id="KW-0812">Transmembrane</keyword>
<sequence>MGDSNASTPEMVMMTPYLHFTGGDVLYFKSLQPSSHGAIAGACLVLVIFALLERMLSAARGVMQAHWRRSALALTADHTDRSAEDTEPLDDKERRKSPEVEVESSSENNKSIGERFIARRVPVIAPFVASHDIARGVLYALQALMAYVLMLAVISKSIAMRLTVAAVLAVFASVATAHFQMQFPVPRGPFVEDDEPTFCDNYVHAVSNRSEFPLSGGFFTLNSEHPQWTIGVTVSTQQDPTSF</sequence>
<dbReference type="Proteomes" id="UP000298061">
    <property type="component" value="Unassembled WGS sequence"/>
</dbReference>
<dbReference type="STRING" id="135208.A0A4Y9ZGR7"/>
<keyword evidence="5" id="KW-0406">Ion transport</keyword>
<dbReference type="EMBL" id="SFCI01003155">
    <property type="protein sequence ID" value="TFY73217.1"/>
    <property type="molecule type" value="Genomic_DNA"/>
</dbReference>
<evidence type="ECO:0000256" key="6">
    <source>
        <dbReference type="SAM" id="MobiDB-lite"/>
    </source>
</evidence>
<evidence type="ECO:0000256" key="2">
    <source>
        <dbReference type="ARBA" id="ARBA00022692"/>
    </source>
</evidence>
<dbReference type="PANTHER" id="PTHR12483:SF27">
    <property type="entry name" value="COPPER TRANSPORT PROTEIN CTR1"/>
    <property type="match status" value="1"/>
</dbReference>
<dbReference type="GO" id="GO:0005375">
    <property type="term" value="F:copper ion transmembrane transporter activity"/>
    <property type="evidence" value="ECO:0007669"/>
    <property type="project" value="UniProtKB-UniRule"/>
</dbReference>
<comment type="similarity">
    <text evidence="5">Belongs to the copper transporter (Ctr) (TC 1.A.56) family. SLC31A subfamily.</text>
</comment>
<proteinExistence type="inferred from homology"/>
<protein>
    <recommendedName>
        <fullName evidence="5">Copper transport protein</fullName>
    </recommendedName>
</protein>
<keyword evidence="5" id="KW-0186">Copper</keyword>
<evidence type="ECO:0000256" key="1">
    <source>
        <dbReference type="ARBA" id="ARBA00004141"/>
    </source>
</evidence>
<feature type="non-terminal residue" evidence="7">
    <location>
        <position position="243"/>
    </location>
</feature>
<dbReference type="PANTHER" id="PTHR12483">
    <property type="entry name" value="SOLUTE CARRIER FAMILY 31 COPPER TRANSPORTERS"/>
    <property type="match status" value="1"/>
</dbReference>
<accession>A0A4Y9ZGR7</accession>
<evidence type="ECO:0000256" key="4">
    <source>
        <dbReference type="ARBA" id="ARBA00023136"/>
    </source>
</evidence>
<gene>
    <name evidence="7" type="ORF">EWM64_g10795</name>
</gene>
<keyword evidence="5" id="KW-0813">Transport</keyword>
<feature type="transmembrane region" description="Helical" evidence="5">
    <location>
        <begin position="34"/>
        <end position="52"/>
    </location>
</feature>
<feature type="region of interest" description="Disordered" evidence="6">
    <location>
        <begin position="78"/>
        <end position="107"/>
    </location>
</feature>